<organism evidence="2">
    <name type="scientific">Trypanosoma vivax (strain Y486)</name>
    <dbReference type="NCBI Taxonomy" id="1055687"/>
    <lineage>
        <taxon>Eukaryota</taxon>
        <taxon>Discoba</taxon>
        <taxon>Euglenozoa</taxon>
        <taxon>Kinetoplastea</taxon>
        <taxon>Metakinetoplastina</taxon>
        <taxon>Trypanosomatida</taxon>
        <taxon>Trypanosomatidae</taxon>
        <taxon>Trypanosoma</taxon>
        <taxon>Duttonella</taxon>
    </lineage>
</organism>
<evidence type="ECO:0000256" key="1">
    <source>
        <dbReference type="SAM" id="MobiDB-lite"/>
    </source>
</evidence>
<name>G0U5Y3_TRYVY</name>
<dbReference type="EMBL" id="HE573026">
    <property type="protein sequence ID" value="CCC51284.1"/>
    <property type="molecule type" value="Genomic_DNA"/>
</dbReference>
<evidence type="ECO:0000313" key="2">
    <source>
        <dbReference type="EMBL" id="CCC51284.1"/>
    </source>
</evidence>
<proteinExistence type="predicted"/>
<reference evidence="2" key="1">
    <citation type="journal article" date="2012" name="Proc. Natl. Acad. Sci. U.S.A.">
        <title>Antigenic diversity is generated by distinct evolutionary mechanisms in African trypanosome species.</title>
        <authorList>
            <person name="Jackson A.P."/>
            <person name="Berry A."/>
            <person name="Aslett M."/>
            <person name="Allison H.C."/>
            <person name="Burton P."/>
            <person name="Vavrova-Anderson J."/>
            <person name="Brown R."/>
            <person name="Browne H."/>
            <person name="Corton N."/>
            <person name="Hauser H."/>
            <person name="Gamble J."/>
            <person name="Gilderthorp R."/>
            <person name="Marcello L."/>
            <person name="McQuillan J."/>
            <person name="Otto T.D."/>
            <person name="Quail M.A."/>
            <person name="Sanders M.J."/>
            <person name="van Tonder A."/>
            <person name="Ginger M.L."/>
            <person name="Field M.C."/>
            <person name="Barry J.D."/>
            <person name="Hertz-Fowler C."/>
            <person name="Berriman M."/>
        </authorList>
    </citation>
    <scope>NUCLEOTIDE SEQUENCE</scope>
    <source>
        <strain evidence="2">Y486</strain>
    </source>
</reference>
<feature type="region of interest" description="Disordered" evidence="1">
    <location>
        <begin position="192"/>
        <end position="213"/>
    </location>
</feature>
<sequence length="406" mass="44515">MARPDQIHGKGSPSRMHTFMYSASANEGPTGFSTPLESVLHEPIGLVSRQNNRTQSYMAELHSIDGDDWAAGGSFGGTLRGERSVLPGGRRSEPCLLQCVSLGYNDCNGSSFSSPISTTTLPFVCHAEFVEEELAHVFDTPKKPERGSEARTAVASTRKISAPCKDEWPPGGYAEVGGDCDENSRGVSTVMSHSDLEGEGDESPATTSPLNEDDEVMGVTAEGDFIYRRDAHLGKELYREPSRFVPFREALCSAHETPCFTTRTAGAHSVDSSCRASALCNSESFVATTRVVERSSVGKWSACQGISYPVGHVPTPGHISPGQTGRGLVGDDVWTTEDFELCSLLMRYRVCENADESEYENLLKTINDLDEARRRYPEQVLERRLEEERCKQQSSRGSQQLLALRW</sequence>
<protein>
    <submittedName>
        <fullName evidence="2">Uncharacterized protein</fullName>
    </submittedName>
</protein>
<accession>G0U5Y3</accession>
<dbReference type="AlphaFoldDB" id="G0U5Y3"/>
<gene>
    <name evidence="2" type="ORF">TVY486_1003370</name>
</gene>
<dbReference type="VEuPathDB" id="TriTrypDB:TvY486_1003370"/>